<dbReference type="SUPFAM" id="SSF55729">
    <property type="entry name" value="Acyl-CoA N-acyltransferases (Nat)"/>
    <property type="match status" value="1"/>
</dbReference>
<evidence type="ECO:0000313" key="2">
    <source>
        <dbReference type="EMBL" id="KUH58552.1"/>
    </source>
</evidence>
<comment type="caution">
    <text evidence="2">The sequence shown here is derived from an EMBL/GenBank/DDBJ whole genome shotgun (WGS) entry which is preliminary data.</text>
</comment>
<keyword evidence="3" id="KW-1185">Reference proteome</keyword>
<feature type="domain" description="N-acetyltransferase" evidence="1">
    <location>
        <begin position="12"/>
        <end position="181"/>
    </location>
</feature>
<sequence length="373" mass="40693">MRWPITLTTAHLVMRPWRLDDAEAVYRYARDPEVGLRAGWAPHASLEESKTVLKDILMAPDSWAITLREREGMLADEAVGAIALRHQAANAADPLPVHEAEIGYWIARPWWGHGYMTEAVREVLRYAFLVENLAAVRASYFEGNEGSRRVQEKAGLRPHYHIEGVVDHLGATHTERVQSITRQEWETSLAADPTDAGTIARQQSEAAGIIDRLPLIALVRSGGQTGADRGGLDAAREHNVPICGWCPPGGLAEDLPKPPGLLALYPELREGPSQGYVERTAWNVRDSHATLIVSPGGLEPRSGTEMTAIFAERMGRPVLVLEGSNVSEAATEALAWLRSLGANALTLNVAGPRESKMPGVYELTHDIVANVLG</sequence>
<name>A0A100YVN8_TRASO</name>
<dbReference type="PANTHER" id="PTHR43792">
    <property type="entry name" value="GNAT FAMILY, PUTATIVE (AFU_ORTHOLOGUE AFUA_3G00765)-RELATED-RELATED"/>
    <property type="match status" value="1"/>
</dbReference>
<proteinExistence type="predicted"/>
<dbReference type="RefSeq" id="WP_059054701.1">
    <property type="nucleotide sequence ID" value="NZ_LOJF01000009.1"/>
</dbReference>
<dbReference type="Pfam" id="PF12694">
    <property type="entry name" value="cpYpsA"/>
    <property type="match status" value="1"/>
</dbReference>
<dbReference type="Gene3D" id="3.40.630.30">
    <property type="match status" value="1"/>
</dbReference>
<dbReference type="Proteomes" id="UP000054078">
    <property type="component" value="Unassembled WGS sequence"/>
</dbReference>
<dbReference type="InterPro" id="IPR024755">
    <property type="entry name" value="cpYpsA"/>
</dbReference>
<evidence type="ECO:0000259" key="1">
    <source>
        <dbReference type="PROSITE" id="PS51186"/>
    </source>
</evidence>
<evidence type="ECO:0000313" key="3">
    <source>
        <dbReference type="Proteomes" id="UP000054078"/>
    </source>
</evidence>
<dbReference type="STRING" id="1299998.AUL39_06110"/>
<organism evidence="2 3">
    <name type="scientific">Tractidigestivibacter scatoligenes</name>
    <name type="common">Olsenella scatoligenes</name>
    <dbReference type="NCBI Taxonomy" id="1299998"/>
    <lineage>
        <taxon>Bacteria</taxon>
        <taxon>Bacillati</taxon>
        <taxon>Actinomycetota</taxon>
        <taxon>Coriobacteriia</taxon>
        <taxon>Coriobacteriales</taxon>
        <taxon>Atopobiaceae</taxon>
        <taxon>Tractidigestivibacter</taxon>
    </lineage>
</organism>
<dbReference type="Gene3D" id="3.40.50.450">
    <property type="match status" value="1"/>
</dbReference>
<dbReference type="EMBL" id="LOJF01000009">
    <property type="protein sequence ID" value="KUH58552.1"/>
    <property type="molecule type" value="Genomic_DNA"/>
</dbReference>
<dbReference type="OrthoDB" id="9132139at2"/>
<dbReference type="AlphaFoldDB" id="A0A100YVN8"/>
<dbReference type="InterPro" id="IPR051531">
    <property type="entry name" value="N-acetyltransferase"/>
</dbReference>
<reference evidence="2 3" key="1">
    <citation type="submission" date="2015-12" db="EMBL/GenBank/DDBJ databases">
        <title>Draft Genome Sequence of Olsenella scatoligenes SK9K4T; a Producer of 3-Methylindole- (skatole) and 4-Methylphenol- (p-cresol) Isolated from Pig Feces.</title>
        <authorList>
            <person name="Li X."/>
            <person name="Borg B."/>
            <person name="Canibe N."/>
        </authorList>
    </citation>
    <scope>NUCLEOTIDE SEQUENCE [LARGE SCALE GENOMIC DNA]</scope>
    <source>
        <strain evidence="2 3">SK9K4</strain>
    </source>
</reference>
<dbReference type="InterPro" id="IPR016181">
    <property type="entry name" value="Acyl_CoA_acyltransferase"/>
</dbReference>
<dbReference type="PROSITE" id="PS51186">
    <property type="entry name" value="GNAT"/>
    <property type="match status" value="1"/>
</dbReference>
<dbReference type="GO" id="GO:0016747">
    <property type="term" value="F:acyltransferase activity, transferring groups other than amino-acyl groups"/>
    <property type="evidence" value="ECO:0007669"/>
    <property type="project" value="InterPro"/>
</dbReference>
<dbReference type="InterPro" id="IPR000182">
    <property type="entry name" value="GNAT_dom"/>
</dbReference>
<gene>
    <name evidence="2" type="ORF">AUL39_06110</name>
</gene>
<accession>A0A100YVN8</accession>
<protein>
    <recommendedName>
        <fullName evidence="1">N-acetyltransferase domain-containing protein</fullName>
    </recommendedName>
</protein>
<dbReference type="Pfam" id="PF13302">
    <property type="entry name" value="Acetyltransf_3"/>
    <property type="match status" value="1"/>
</dbReference>